<dbReference type="OrthoDB" id="10604659at2759"/>
<dbReference type="Proteomes" id="UP000780801">
    <property type="component" value="Unassembled WGS sequence"/>
</dbReference>
<organism evidence="1 2">
    <name type="scientific">Lunasporangiospora selenospora</name>
    <dbReference type="NCBI Taxonomy" id="979761"/>
    <lineage>
        <taxon>Eukaryota</taxon>
        <taxon>Fungi</taxon>
        <taxon>Fungi incertae sedis</taxon>
        <taxon>Mucoromycota</taxon>
        <taxon>Mortierellomycotina</taxon>
        <taxon>Mortierellomycetes</taxon>
        <taxon>Mortierellales</taxon>
        <taxon>Mortierellaceae</taxon>
        <taxon>Lunasporangiospora</taxon>
    </lineage>
</organism>
<keyword evidence="2" id="KW-1185">Reference proteome</keyword>
<name>A0A9P6K9W9_9FUNG</name>
<dbReference type="InterPro" id="IPR035979">
    <property type="entry name" value="RBD_domain_sf"/>
</dbReference>
<gene>
    <name evidence="1" type="ORF">BGW38_007760</name>
</gene>
<dbReference type="GO" id="GO:0003676">
    <property type="term" value="F:nucleic acid binding"/>
    <property type="evidence" value="ECO:0007669"/>
    <property type="project" value="InterPro"/>
</dbReference>
<feature type="non-terminal residue" evidence="1">
    <location>
        <position position="156"/>
    </location>
</feature>
<dbReference type="SUPFAM" id="SSF54928">
    <property type="entry name" value="RNA-binding domain, RBD"/>
    <property type="match status" value="1"/>
</dbReference>
<proteinExistence type="predicted"/>
<reference evidence="1" key="1">
    <citation type="journal article" date="2020" name="Fungal Divers.">
        <title>Resolving the Mortierellaceae phylogeny through synthesis of multi-gene phylogenetics and phylogenomics.</title>
        <authorList>
            <person name="Vandepol N."/>
            <person name="Liber J."/>
            <person name="Desiro A."/>
            <person name="Na H."/>
            <person name="Kennedy M."/>
            <person name="Barry K."/>
            <person name="Grigoriev I.V."/>
            <person name="Miller A.N."/>
            <person name="O'Donnell K."/>
            <person name="Stajich J.E."/>
            <person name="Bonito G."/>
        </authorList>
    </citation>
    <scope>NUCLEOTIDE SEQUENCE</scope>
    <source>
        <strain evidence="1">KOD1015</strain>
    </source>
</reference>
<accession>A0A9P6K9W9</accession>
<sequence>MRIPMKHLFGDTDRERFTTLVKTLRQRVDLVQNPYQKTVDGISYAYFMVRHQCNSQLLISTPLESSKGTVDRPLNVFCEGVTEDDLKTIARRTLHIAKLPTKIHKDQVIGALSVFGEVENITDNVDQRGKSRYFIVTFLHENSVAMLKDYNDTMVL</sequence>
<protein>
    <submittedName>
        <fullName evidence="1">Uncharacterized protein</fullName>
    </submittedName>
</protein>
<comment type="caution">
    <text evidence="1">The sequence shown here is derived from an EMBL/GenBank/DDBJ whole genome shotgun (WGS) entry which is preliminary data.</text>
</comment>
<evidence type="ECO:0000313" key="1">
    <source>
        <dbReference type="EMBL" id="KAF9577193.1"/>
    </source>
</evidence>
<dbReference type="EMBL" id="JAABOA010005165">
    <property type="protein sequence ID" value="KAF9577193.1"/>
    <property type="molecule type" value="Genomic_DNA"/>
</dbReference>
<evidence type="ECO:0000313" key="2">
    <source>
        <dbReference type="Proteomes" id="UP000780801"/>
    </source>
</evidence>
<dbReference type="AlphaFoldDB" id="A0A9P6K9W9"/>